<dbReference type="EMBL" id="PPEA01000601">
    <property type="protein sequence ID" value="PQM45692.1"/>
    <property type="molecule type" value="Genomic_DNA"/>
</dbReference>
<accession>A0A2S8BG97</accession>
<name>A0A2S8BG97_9MYCO</name>
<protein>
    <submittedName>
        <fullName evidence="1">Uncharacterized protein</fullName>
    </submittedName>
</protein>
<dbReference type="AlphaFoldDB" id="A0A2S8BG97"/>
<sequence length="83" mass="9271">MHCATSFDELAIGQHVHVVLTTRGETRPGVVRDFRPNEVQIKFVFGARSWHRPYEILIGGPFDSSGPVQGELFGITELFEEAS</sequence>
<organism evidence="1 2">
    <name type="scientific">Mycobacterium talmoniae</name>
    <dbReference type="NCBI Taxonomy" id="1858794"/>
    <lineage>
        <taxon>Bacteria</taxon>
        <taxon>Bacillati</taxon>
        <taxon>Actinomycetota</taxon>
        <taxon>Actinomycetes</taxon>
        <taxon>Mycobacteriales</taxon>
        <taxon>Mycobacteriaceae</taxon>
        <taxon>Mycobacterium</taxon>
    </lineage>
</organism>
<evidence type="ECO:0000313" key="2">
    <source>
        <dbReference type="Proteomes" id="UP000238296"/>
    </source>
</evidence>
<reference evidence="1 2" key="1">
    <citation type="journal article" date="2017" name="Int. J. Syst. Evol. Microbiol.">
        <title>Mycobacterium talmoniae sp. nov., a slowly growing mycobacterium isolated from human respiratory samples.</title>
        <authorList>
            <person name="Davidson R.M."/>
            <person name="DeGroote M.A."/>
            <person name="Marola J.L."/>
            <person name="Buss S."/>
            <person name="Jones V."/>
            <person name="McNeil M.R."/>
            <person name="Freifeld A.G."/>
            <person name="Elaine Epperson L."/>
            <person name="Hasan N.A."/>
            <person name="Jackson M."/>
            <person name="Iwen P.C."/>
            <person name="Salfinger M."/>
            <person name="Strong M."/>
        </authorList>
    </citation>
    <scope>NUCLEOTIDE SEQUENCE [LARGE SCALE GENOMIC DNA]</scope>
    <source>
        <strain evidence="1 2">ATCC BAA-2683</strain>
    </source>
</reference>
<gene>
    <name evidence="1" type="ORF">C1Y40_04136</name>
</gene>
<evidence type="ECO:0000313" key="1">
    <source>
        <dbReference type="EMBL" id="PQM45692.1"/>
    </source>
</evidence>
<proteinExistence type="predicted"/>
<comment type="caution">
    <text evidence="1">The sequence shown here is derived from an EMBL/GenBank/DDBJ whole genome shotgun (WGS) entry which is preliminary data.</text>
</comment>
<dbReference type="Proteomes" id="UP000238296">
    <property type="component" value="Unassembled WGS sequence"/>
</dbReference>